<dbReference type="AlphaFoldDB" id="A0A482X5K6"/>
<keyword evidence="7" id="KW-1185">Reference proteome</keyword>
<dbReference type="Gene3D" id="3.30.470.160">
    <property type="entry name" value="Inositol polyphosphate kinase"/>
    <property type="match status" value="2"/>
</dbReference>
<accession>A0A482X5K6</accession>
<dbReference type="EMBL" id="QKKF02018219">
    <property type="protein sequence ID" value="RZF40561.1"/>
    <property type="molecule type" value="Genomic_DNA"/>
</dbReference>
<dbReference type="EC" id="2.7.-.-" evidence="4"/>
<name>A0A482X5K6_LAOST</name>
<feature type="compositionally biased region" description="Basic and acidic residues" evidence="5">
    <location>
        <begin position="390"/>
        <end position="402"/>
    </location>
</feature>
<evidence type="ECO:0000256" key="2">
    <source>
        <dbReference type="ARBA" id="ARBA00022679"/>
    </source>
</evidence>
<feature type="region of interest" description="Disordered" evidence="5">
    <location>
        <begin position="354"/>
        <end position="402"/>
    </location>
</feature>
<dbReference type="GO" id="GO:0032958">
    <property type="term" value="P:inositol phosphate biosynthetic process"/>
    <property type="evidence" value="ECO:0007669"/>
    <property type="project" value="InterPro"/>
</dbReference>
<comment type="similarity">
    <text evidence="1 4">Belongs to the inositol phosphokinase (IPK) family.</text>
</comment>
<feature type="compositionally biased region" description="Acidic residues" evidence="5">
    <location>
        <begin position="67"/>
        <end position="76"/>
    </location>
</feature>
<dbReference type="InterPro" id="IPR005522">
    <property type="entry name" value="IPK"/>
</dbReference>
<dbReference type="GO" id="GO:0005737">
    <property type="term" value="C:cytoplasm"/>
    <property type="evidence" value="ECO:0007669"/>
    <property type="project" value="TreeGrafter"/>
</dbReference>
<dbReference type="Pfam" id="PF03770">
    <property type="entry name" value="IPK"/>
    <property type="match status" value="2"/>
</dbReference>
<evidence type="ECO:0000313" key="6">
    <source>
        <dbReference type="EMBL" id="RZF40561.1"/>
    </source>
</evidence>
<feature type="region of interest" description="Disordered" evidence="5">
    <location>
        <begin position="50"/>
        <end position="76"/>
    </location>
</feature>
<dbReference type="GO" id="GO:0046854">
    <property type="term" value="P:phosphatidylinositol phosphate biosynthetic process"/>
    <property type="evidence" value="ECO:0007669"/>
    <property type="project" value="TreeGrafter"/>
</dbReference>
<evidence type="ECO:0000256" key="5">
    <source>
        <dbReference type="SAM" id="MobiDB-lite"/>
    </source>
</evidence>
<sequence length="537" mass="59027">MVYVLDNWGMGDSQLLRGGNSSVQRHLQVQHNVGSNAFRSQIQQCQQIQHRHGNRRHLDSDDFGHEADDDDDGEEDDDEISLLLLLDQSTICKPLNPRELHFYQNIPHDIQMFVPKYKGVMQATSSGNMKLDKRYSPHFRQSDSSAGKRNKRDANGDVLRMRVTSRVMTSPPPPDSANKQYFLLLENITSTYANPCILDLKMGTRQHGDDASAEKRSKQMAKCAASTSASLGVRLCGMQVYQADTDSYIKRDNSPSSPYTMSPMSVDGGVGWYHAGGRGLAEVGGVARPDSAHHHHAHIGAEDCSSSEDASLSTFNLLTSQTAMMKRSCCRVGQFSFQGNSSGDSHIISRLLSSRDALPPPSGTRHTAGVHAHPDSWPSSSPLPSIQESTQEKAKLTSQHQEDIPEVNKLGIAIQKDYQTVGAKIKTPFFLPQKHVTQDTLPLPVRSLPTDVPKSTLNRRPVTRTVSRAPTCTLEPQVDVRVIDFAHTTFSSRRGSNTAGGALSNGTVHHGPDCGFLTGLDSLKRLLLEILSDDEEL</sequence>
<dbReference type="SUPFAM" id="SSF56104">
    <property type="entry name" value="SAICAR synthase-like"/>
    <property type="match status" value="2"/>
</dbReference>
<protein>
    <recommendedName>
        <fullName evidence="4">Kinase</fullName>
        <ecNumber evidence="4">2.7.-.-</ecNumber>
    </recommendedName>
</protein>
<dbReference type="FunCoup" id="A0A482X5K6">
    <property type="interactions" value="310"/>
</dbReference>
<organism evidence="6 7">
    <name type="scientific">Laodelphax striatellus</name>
    <name type="common">Small brown planthopper</name>
    <name type="synonym">Delphax striatella</name>
    <dbReference type="NCBI Taxonomy" id="195883"/>
    <lineage>
        <taxon>Eukaryota</taxon>
        <taxon>Metazoa</taxon>
        <taxon>Ecdysozoa</taxon>
        <taxon>Arthropoda</taxon>
        <taxon>Hexapoda</taxon>
        <taxon>Insecta</taxon>
        <taxon>Pterygota</taxon>
        <taxon>Neoptera</taxon>
        <taxon>Paraneoptera</taxon>
        <taxon>Hemiptera</taxon>
        <taxon>Auchenorrhyncha</taxon>
        <taxon>Fulgoroidea</taxon>
        <taxon>Delphacidae</taxon>
        <taxon>Criomorphinae</taxon>
        <taxon>Laodelphax</taxon>
    </lineage>
</organism>
<gene>
    <name evidence="6" type="ORF">LSTR_LSTR013132</name>
</gene>
<proteinExistence type="inferred from homology"/>
<dbReference type="InterPro" id="IPR038286">
    <property type="entry name" value="IPK_sf"/>
</dbReference>
<dbReference type="GO" id="GO:0000828">
    <property type="term" value="F:inositol hexakisphosphate kinase activity"/>
    <property type="evidence" value="ECO:0007669"/>
    <property type="project" value="TreeGrafter"/>
</dbReference>
<feature type="region of interest" description="Disordered" evidence="5">
    <location>
        <begin position="131"/>
        <end position="157"/>
    </location>
</feature>
<comment type="caution">
    <text evidence="6">The sequence shown here is derived from an EMBL/GenBank/DDBJ whole genome shotgun (WGS) entry which is preliminary data.</text>
</comment>
<evidence type="ECO:0000256" key="4">
    <source>
        <dbReference type="RuleBase" id="RU363090"/>
    </source>
</evidence>
<keyword evidence="2 4" id="KW-0808">Transferase</keyword>
<evidence type="ECO:0000256" key="1">
    <source>
        <dbReference type="ARBA" id="ARBA00007374"/>
    </source>
</evidence>
<dbReference type="PANTHER" id="PTHR12400">
    <property type="entry name" value="INOSITOL POLYPHOSPHATE KINASE"/>
    <property type="match status" value="1"/>
</dbReference>
<evidence type="ECO:0000256" key="3">
    <source>
        <dbReference type="ARBA" id="ARBA00022777"/>
    </source>
</evidence>
<dbReference type="STRING" id="195883.A0A482X5K6"/>
<feature type="compositionally biased region" description="Basic and acidic residues" evidence="5">
    <location>
        <begin position="56"/>
        <end position="66"/>
    </location>
</feature>
<dbReference type="Proteomes" id="UP000291343">
    <property type="component" value="Unassembled WGS sequence"/>
</dbReference>
<evidence type="ECO:0000313" key="7">
    <source>
        <dbReference type="Proteomes" id="UP000291343"/>
    </source>
</evidence>
<dbReference type="OrthoDB" id="2573163at2759"/>
<dbReference type="InParanoid" id="A0A482X5K6"/>
<keyword evidence="3 4" id="KW-0418">Kinase</keyword>
<feature type="compositionally biased region" description="Low complexity" evidence="5">
    <location>
        <begin position="375"/>
        <end position="385"/>
    </location>
</feature>
<dbReference type="GO" id="GO:0005634">
    <property type="term" value="C:nucleus"/>
    <property type="evidence" value="ECO:0007669"/>
    <property type="project" value="TreeGrafter"/>
</dbReference>
<reference evidence="6 7" key="1">
    <citation type="journal article" date="2017" name="Gigascience">
        <title>Genome sequence of the small brown planthopper, Laodelphax striatellus.</title>
        <authorList>
            <person name="Zhu J."/>
            <person name="Jiang F."/>
            <person name="Wang X."/>
            <person name="Yang P."/>
            <person name="Bao Y."/>
            <person name="Zhao W."/>
            <person name="Wang W."/>
            <person name="Lu H."/>
            <person name="Wang Q."/>
            <person name="Cui N."/>
            <person name="Li J."/>
            <person name="Chen X."/>
            <person name="Luo L."/>
            <person name="Yu J."/>
            <person name="Kang L."/>
            <person name="Cui F."/>
        </authorList>
    </citation>
    <scope>NUCLEOTIDE SEQUENCE [LARGE SCALE GENOMIC DNA]</scope>
    <source>
        <strain evidence="6">Lst14</strain>
    </source>
</reference>
<dbReference type="PANTHER" id="PTHR12400:SF21">
    <property type="entry name" value="KINASE"/>
    <property type="match status" value="1"/>
</dbReference>